<dbReference type="STRING" id="1129793.GPLA_0809"/>
<proteinExistence type="predicted"/>
<dbReference type="OrthoDB" id="5422561at2"/>
<keyword evidence="2" id="KW-1185">Reference proteome</keyword>
<protein>
    <submittedName>
        <fullName evidence="1">Uncharacterized protein</fullName>
    </submittedName>
</protein>
<evidence type="ECO:0000313" key="1">
    <source>
        <dbReference type="EMBL" id="GAC31725.1"/>
    </source>
</evidence>
<dbReference type="Proteomes" id="UP000006322">
    <property type="component" value="Unassembled WGS sequence"/>
</dbReference>
<gene>
    <name evidence="1" type="ORF">GPLA_0809</name>
</gene>
<dbReference type="RefSeq" id="WP_007103529.1">
    <property type="nucleotide sequence ID" value="NZ_BAER01000023.1"/>
</dbReference>
<organism evidence="1 2">
    <name type="scientific">Paraglaciecola polaris LMG 21857</name>
    <dbReference type="NCBI Taxonomy" id="1129793"/>
    <lineage>
        <taxon>Bacteria</taxon>
        <taxon>Pseudomonadati</taxon>
        <taxon>Pseudomonadota</taxon>
        <taxon>Gammaproteobacteria</taxon>
        <taxon>Alteromonadales</taxon>
        <taxon>Alteromonadaceae</taxon>
        <taxon>Paraglaciecola</taxon>
    </lineage>
</organism>
<accession>K7A8G6</accession>
<dbReference type="AlphaFoldDB" id="K7A8G6"/>
<evidence type="ECO:0000313" key="2">
    <source>
        <dbReference type="Proteomes" id="UP000006322"/>
    </source>
</evidence>
<name>K7A8G6_9ALTE</name>
<dbReference type="EMBL" id="BAER01000023">
    <property type="protein sequence ID" value="GAC31725.1"/>
    <property type="molecule type" value="Genomic_DNA"/>
</dbReference>
<reference evidence="2" key="1">
    <citation type="journal article" date="2014" name="Environ. Microbiol.">
        <title>Comparative genomics of the marine bacterial genus Glaciecola reveals the high degree of genomic diversity and genomic characteristic for cold adaptation.</title>
        <authorList>
            <person name="Qin Q.L."/>
            <person name="Xie B.B."/>
            <person name="Yu Y."/>
            <person name="Shu Y.L."/>
            <person name="Rong J.C."/>
            <person name="Zhang Y.J."/>
            <person name="Zhao D.L."/>
            <person name="Chen X.L."/>
            <person name="Zhang X.Y."/>
            <person name="Chen B."/>
            <person name="Zhou B.C."/>
            <person name="Zhang Y.Z."/>
        </authorList>
    </citation>
    <scope>NUCLEOTIDE SEQUENCE [LARGE SCALE GENOMIC DNA]</scope>
    <source>
        <strain evidence="2">LMG 21857</strain>
    </source>
</reference>
<comment type="caution">
    <text evidence="1">The sequence shown here is derived from an EMBL/GenBank/DDBJ whole genome shotgun (WGS) entry which is preliminary data.</text>
</comment>
<sequence length="71" mass="7968">MIDDIDILTLSEEIERDSQSGALRKKLLKKGETLYGVAPDFPDYIERETLDGVSLGHWENGAFVAEICLIE</sequence>